<feature type="domain" description="CN hydrolase" evidence="2">
    <location>
        <begin position="4"/>
        <end position="230"/>
    </location>
</feature>
<proteinExistence type="inferred from homology"/>
<dbReference type="Proteomes" id="UP000182932">
    <property type="component" value="Unassembled WGS sequence"/>
</dbReference>
<evidence type="ECO:0000313" key="4">
    <source>
        <dbReference type="Proteomes" id="UP000182932"/>
    </source>
</evidence>
<sequence>MSKFAIAGIQMHVTTQNNIAEMRKRLALLMHLYPWVEMVCFSELAAHGPALPSAQAAGGDFDQAFADMARQHRIWLQPGSYFERRNGRIYNAAPVFNPAGEEVARYDKMFPFTPYEEGVTAGTAPCVFDVPGVGRIGLSICYDIWFPELTRTLASMGAEVLINPVNAAFVDRHADLACARASAAMFQMYVFHINGLLAGGNGYSQVIDPAGRLLHDGNVQEEMIPLEVDFAEARRQRERGILNMGQPLKSFRDSPARFPIYEDGYRSDYLDSLGPLQKAQRLR</sequence>
<keyword evidence="4" id="KW-1185">Reference proteome</keyword>
<dbReference type="Pfam" id="PF00795">
    <property type="entry name" value="CN_hydrolase"/>
    <property type="match status" value="1"/>
</dbReference>
<dbReference type="GeneID" id="80816743"/>
<dbReference type="RefSeq" id="WP_074834649.1">
    <property type="nucleotide sequence ID" value="NZ_CATLQZ010000004.1"/>
</dbReference>
<dbReference type="PROSITE" id="PS01227">
    <property type="entry name" value="UPF0012"/>
    <property type="match status" value="1"/>
</dbReference>
<evidence type="ECO:0000256" key="1">
    <source>
        <dbReference type="ARBA" id="ARBA00010613"/>
    </source>
</evidence>
<dbReference type="PANTHER" id="PTHR23088">
    <property type="entry name" value="NITRILASE-RELATED"/>
    <property type="match status" value="1"/>
</dbReference>
<dbReference type="Gene3D" id="3.60.110.10">
    <property type="entry name" value="Carbon-nitrogen hydrolase"/>
    <property type="match status" value="1"/>
</dbReference>
<protein>
    <submittedName>
        <fullName evidence="3">Predicted amidohydrolase</fullName>
    </submittedName>
</protein>
<dbReference type="InterPro" id="IPR036526">
    <property type="entry name" value="C-N_Hydrolase_sf"/>
</dbReference>
<dbReference type="AlphaFoldDB" id="A0A975ZLN7"/>
<dbReference type="InterPro" id="IPR001110">
    <property type="entry name" value="UPF0012_CS"/>
</dbReference>
<comment type="caution">
    <text evidence="3">The sequence shown here is derived from an EMBL/GenBank/DDBJ whole genome shotgun (WGS) entry which is preliminary data.</text>
</comment>
<dbReference type="PANTHER" id="PTHR23088:SF27">
    <property type="entry name" value="DEAMINATED GLUTATHIONE AMIDASE"/>
    <property type="match status" value="1"/>
</dbReference>
<evidence type="ECO:0000259" key="2">
    <source>
        <dbReference type="PROSITE" id="PS50263"/>
    </source>
</evidence>
<accession>A0A975ZLN7</accession>
<dbReference type="EMBL" id="FNYY01000001">
    <property type="protein sequence ID" value="SEI64477.1"/>
    <property type="molecule type" value="Genomic_DNA"/>
</dbReference>
<dbReference type="SUPFAM" id="SSF56317">
    <property type="entry name" value="Carbon-nitrogen hydrolase"/>
    <property type="match status" value="1"/>
</dbReference>
<dbReference type="InterPro" id="IPR003010">
    <property type="entry name" value="C-N_Hydrolase"/>
</dbReference>
<organism evidence="3 4">
    <name type="scientific">Marinovum algicola</name>
    <dbReference type="NCBI Taxonomy" id="42444"/>
    <lineage>
        <taxon>Bacteria</taxon>
        <taxon>Pseudomonadati</taxon>
        <taxon>Pseudomonadota</taxon>
        <taxon>Alphaproteobacteria</taxon>
        <taxon>Rhodobacterales</taxon>
        <taxon>Roseobacteraceae</taxon>
        <taxon>Marinovum</taxon>
    </lineage>
</organism>
<reference evidence="3 4" key="1">
    <citation type="submission" date="2016-10" db="EMBL/GenBank/DDBJ databases">
        <authorList>
            <person name="Varghese N."/>
            <person name="Submissions S."/>
        </authorList>
    </citation>
    <scope>NUCLEOTIDE SEQUENCE [LARGE SCALE GENOMIC DNA]</scope>
    <source>
        <strain evidence="3 4">FF3</strain>
    </source>
</reference>
<gene>
    <name evidence="3" type="ORF">SAMN04487940_101477</name>
</gene>
<dbReference type="PROSITE" id="PS50263">
    <property type="entry name" value="CN_HYDROLASE"/>
    <property type="match status" value="1"/>
</dbReference>
<dbReference type="CDD" id="cd07197">
    <property type="entry name" value="nitrilase"/>
    <property type="match status" value="1"/>
</dbReference>
<evidence type="ECO:0000313" key="3">
    <source>
        <dbReference type="EMBL" id="SEI64477.1"/>
    </source>
</evidence>
<comment type="similarity">
    <text evidence="1">Belongs to the carbon-nitrogen hydrolase superfamily. NIT1/NIT2 family.</text>
</comment>
<name>A0A975ZLN7_9RHOB</name>